<dbReference type="PANTHER" id="PTHR47894">
    <property type="entry name" value="HTH-TYPE TRANSCRIPTIONAL REGULATOR GADX"/>
    <property type="match status" value="1"/>
</dbReference>
<dbReference type="InterPro" id="IPR018060">
    <property type="entry name" value="HTH_AraC"/>
</dbReference>
<dbReference type="Proteomes" id="UP000637002">
    <property type="component" value="Unassembled WGS sequence"/>
</dbReference>
<dbReference type="InterPro" id="IPR032687">
    <property type="entry name" value="AraC-type_N"/>
</dbReference>
<reference evidence="5" key="2">
    <citation type="submission" date="2020-09" db="EMBL/GenBank/DDBJ databases">
        <authorList>
            <person name="Sun Q."/>
            <person name="Zhou Y."/>
        </authorList>
    </citation>
    <scope>NUCLEOTIDE SEQUENCE</scope>
    <source>
        <strain evidence="5">CGMCC 1.12919</strain>
    </source>
</reference>
<dbReference type="EMBL" id="BMGG01000002">
    <property type="protein sequence ID" value="GGC52730.1"/>
    <property type="molecule type" value="Genomic_DNA"/>
</dbReference>
<evidence type="ECO:0000256" key="3">
    <source>
        <dbReference type="ARBA" id="ARBA00023163"/>
    </source>
</evidence>
<comment type="caution">
    <text evidence="5">The sequence shown here is derived from an EMBL/GenBank/DDBJ whole genome shotgun (WGS) entry which is preliminary data.</text>
</comment>
<dbReference type="SMART" id="SM00342">
    <property type="entry name" value="HTH_ARAC"/>
    <property type="match status" value="1"/>
</dbReference>
<gene>
    <name evidence="5" type="ORF">GCM10010994_09770</name>
</gene>
<keyword evidence="2" id="KW-0238">DNA-binding</keyword>
<dbReference type="PRINTS" id="PR00032">
    <property type="entry name" value="HTHARAC"/>
</dbReference>
<keyword evidence="3" id="KW-0804">Transcription</keyword>
<keyword evidence="1" id="KW-0805">Transcription regulation</keyword>
<dbReference type="SUPFAM" id="SSF46689">
    <property type="entry name" value="Homeodomain-like"/>
    <property type="match status" value="1"/>
</dbReference>
<keyword evidence="6" id="KW-1185">Reference proteome</keyword>
<dbReference type="PANTHER" id="PTHR47894:SF1">
    <property type="entry name" value="HTH-TYPE TRANSCRIPTIONAL REGULATOR VQSM"/>
    <property type="match status" value="1"/>
</dbReference>
<evidence type="ECO:0000259" key="4">
    <source>
        <dbReference type="PROSITE" id="PS01124"/>
    </source>
</evidence>
<sequence length="346" mass="38053">MKNELLDTVRLSNQSIRIMVSMLREAAIDPAPVFRRAGVDLSVADAPQADVSGTDELRFQQAFVGATRDIPGLWMRTGLRYRIMSYGPLGLAVLAAANVAEGLRVLDGFQALTFSLMRYQFEYEDGLPVALVAYDDDAPAELREFLHERSLGSVTTFLNDMCQPAFPLVRIESALSRPRDWQQCERLLGVPVMFGAEMTRWVFAPNAGAAPLPMASPLLEETYQSLCSRLIGAAGAGDAFLGRLYQVMVRSGRGFPSARAAAALLSMSERTLHRRLADRGMGFSAVLAKVRNQRATELLEKSTLSVEQIADMLGFAETASFSRAFKRWTGFSPLNYRRGRAVASSP</sequence>
<evidence type="ECO:0000256" key="1">
    <source>
        <dbReference type="ARBA" id="ARBA00023015"/>
    </source>
</evidence>
<dbReference type="GO" id="GO:0003700">
    <property type="term" value="F:DNA-binding transcription factor activity"/>
    <property type="evidence" value="ECO:0007669"/>
    <property type="project" value="InterPro"/>
</dbReference>
<dbReference type="AlphaFoldDB" id="A0A916TYL9"/>
<accession>A0A916TYL9</accession>
<dbReference type="PROSITE" id="PS01124">
    <property type="entry name" value="HTH_ARAC_FAMILY_2"/>
    <property type="match status" value="1"/>
</dbReference>
<reference evidence="5" key="1">
    <citation type="journal article" date="2014" name="Int. J. Syst. Evol. Microbiol.">
        <title>Complete genome sequence of Corynebacterium casei LMG S-19264T (=DSM 44701T), isolated from a smear-ripened cheese.</title>
        <authorList>
            <consortium name="US DOE Joint Genome Institute (JGI-PGF)"/>
            <person name="Walter F."/>
            <person name="Albersmeier A."/>
            <person name="Kalinowski J."/>
            <person name="Ruckert C."/>
        </authorList>
    </citation>
    <scope>NUCLEOTIDE SEQUENCE</scope>
    <source>
        <strain evidence="5">CGMCC 1.12919</strain>
    </source>
</reference>
<organism evidence="5 6">
    <name type="scientific">Chelatococcus reniformis</name>
    <dbReference type="NCBI Taxonomy" id="1494448"/>
    <lineage>
        <taxon>Bacteria</taxon>
        <taxon>Pseudomonadati</taxon>
        <taxon>Pseudomonadota</taxon>
        <taxon>Alphaproteobacteria</taxon>
        <taxon>Hyphomicrobiales</taxon>
        <taxon>Chelatococcaceae</taxon>
        <taxon>Chelatococcus</taxon>
    </lineage>
</organism>
<dbReference type="Gene3D" id="1.10.10.60">
    <property type="entry name" value="Homeodomain-like"/>
    <property type="match status" value="1"/>
</dbReference>
<dbReference type="GO" id="GO:0000976">
    <property type="term" value="F:transcription cis-regulatory region binding"/>
    <property type="evidence" value="ECO:0007669"/>
    <property type="project" value="TreeGrafter"/>
</dbReference>
<dbReference type="GO" id="GO:0005829">
    <property type="term" value="C:cytosol"/>
    <property type="evidence" value="ECO:0007669"/>
    <property type="project" value="TreeGrafter"/>
</dbReference>
<dbReference type="Pfam" id="PF12625">
    <property type="entry name" value="Arabinose_bd"/>
    <property type="match status" value="1"/>
</dbReference>
<feature type="domain" description="HTH araC/xylS-type" evidence="4">
    <location>
        <begin position="262"/>
        <end position="339"/>
    </location>
</feature>
<dbReference type="InterPro" id="IPR009057">
    <property type="entry name" value="Homeodomain-like_sf"/>
</dbReference>
<dbReference type="InterPro" id="IPR020449">
    <property type="entry name" value="Tscrpt_reg_AraC-type_HTH"/>
</dbReference>
<evidence type="ECO:0000313" key="6">
    <source>
        <dbReference type="Proteomes" id="UP000637002"/>
    </source>
</evidence>
<evidence type="ECO:0000256" key="2">
    <source>
        <dbReference type="ARBA" id="ARBA00023125"/>
    </source>
</evidence>
<protein>
    <submittedName>
        <fullName evidence="5">AraC family transcriptional regulator</fullName>
    </submittedName>
</protein>
<proteinExistence type="predicted"/>
<name>A0A916TYL9_9HYPH</name>
<dbReference type="Pfam" id="PF12833">
    <property type="entry name" value="HTH_18"/>
    <property type="match status" value="1"/>
</dbReference>
<evidence type="ECO:0000313" key="5">
    <source>
        <dbReference type="EMBL" id="GGC52730.1"/>
    </source>
</evidence>